<dbReference type="EMBL" id="KN846992">
    <property type="protein sequence ID" value="KIW90902.1"/>
    <property type="molecule type" value="Genomic_DNA"/>
</dbReference>
<evidence type="ECO:0000313" key="3">
    <source>
        <dbReference type="Proteomes" id="UP000053789"/>
    </source>
</evidence>
<dbReference type="Proteomes" id="UP000053789">
    <property type="component" value="Unassembled WGS sequence"/>
</dbReference>
<dbReference type="GeneID" id="27701613"/>
<proteinExistence type="predicted"/>
<evidence type="ECO:0000313" key="2">
    <source>
        <dbReference type="EMBL" id="KIW90902.1"/>
    </source>
</evidence>
<evidence type="ECO:0000256" key="1">
    <source>
        <dbReference type="SAM" id="MobiDB-lite"/>
    </source>
</evidence>
<sequence length="451" mass="51224">MSHQAVQRRDKHLPSFWTPTSADHPGTRSRNRCVRRSFDLTHSVELDLRLEDGTWPRTRAIAKEQFDLLIMEDMWGRWYTARDAESFSNQEQDLFSRIKLLLGCSKLLRTFNSIWIISRAFLDDTLSLFVAAELAYFLAFRLNLLFRESLGMWPSISSDTVTGPRQAVLLYGLEAVLRGLSSLGKTHWKSAKTPSSQYLHWLKNDLNECFKRVHDHIRDQTCGLPVQNSEPRRTQVLPHLAEFARARDKDLSKHLLGARYALLWFYWERHPEYLVTVDNKLVEYRDLTDLGYETHDGAKNSNSSTGGPTETAQFLIEQHPDPPQALRPEGSTFTTVGDDFILGSDKVSSIGRQGPNATVSILSPEELARISDPIPPPGSVGFCDSWGQSISDLQLWNFRPSIFDIPETTNDNDDGDDNLSDTSRVAPQNEIRLTYTEVLKAIIARSIPTSC</sequence>
<reference evidence="2" key="1">
    <citation type="submission" date="2015-01" db="EMBL/GenBank/DDBJ databases">
        <title>The Genome Sequence of Cladophialophora bantiana CBS 173.52.</title>
        <authorList>
            <consortium name="The Broad Institute Genomics Platform"/>
            <person name="Cuomo C."/>
            <person name="de Hoog S."/>
            <person name="Gorbushina A."/>
            <person name="Stielow B."/>
            <person name="Teixiera M."/>
            <person name="Abouelleil A."/>
            <person name="Chapman S.B."/>
            <person name="Priest M."/>
            <person name="Young S.K."/>
            <person name="Wortman J."/>
            <person name="Nusbaum C."/>
            <person name="Birren B."/>
        </authorList>
    </citation>
    <scope>NUCLEOTIDE SEQUENCE [LARGE SCALE GENOMIC DNA]</scope>
    <source>
        <strain evidence="2">CBS 173.52</strain>
    </source>
</reference>
<protein>
    <submittedName>
        <fullName evidence="2">Uncharacterized protein</fullName>
    </submittedName>
</protein>
<dbReference type="VEuPathDB" id="FungiDB:Z519_08685"/>
<name>A0A0D2FWL7_CLAB1</name>
<keyword evidence="3" id="KW-1185">Reference proteome</keyword>
<dbReference type="OrthoDB" id="4155938at2759"/>
<feature type="region of interest" description="Disordered" evidence="1">
    <location>
        <begin position="1"/>
        <end position="30"/>
    </location>
</feature>
<dbReference type="RefSeq" id="XP_016617571.1">
    <property type="nucleotide sequence ID" value="XM_016766413.1"/>
</dbReference>
<dbReference type="AlphaFoldDB" id="A0A0D2FWL7"/>
<organism evidence="2 3">
    <name type="scientific">Cladophialophora bantiana (strain ATCC 10958 / CBS 173.52 / CDC B-1940 / NIH 8579)</name>
    <name type="common">Xylohypha bantiana</name>
    <dbReference type="NCBI Taxonomy" id="1442370"/>
    <lineage>
        <taxon>Eukaryota</taxon>
        <taxon>Fungi</taxon>
        <taxon>Dikarya</taxon>
        <taxon>Ascomycota</taxon>
        <taxon>Pezizomycotina</taxon>
        <taxon>Eurotiomycetes</taxon>
        <taxon>Chaetothyriomycetidae</taxon>
        <taxon>Chaetothyriales</taxon>
        <taxon>Herpotrichiellaceae</taxon>
        <taxon>Cladophialophora</taxon>
    </lineage>
</organism>
<accession>A0A0D2FWL7</accession>
<dbReference type="HOGENOM" id="CLU_606908_0_0_1"/>
<gene>
    <name evidence="2" type="ORF">Z519_08685</name>
</gene>